<dbReference type="FunFam" id="3.40.50.720:FF:000036">
    <property type="entry name" value="Glutathione-regulated potassium-efflux system protein KefB"/>
    <property type="match status" value="1"/>
</dbReference>
<feature type="domain" description="RCK N-terminal" evidence="12">
    <location>
        <begin position="406"/>
        <end position="523"/>
    </location>
</feature>
<sequence>MSGTLPLILILLISSVLAVALFRKLQLPAMLAYFLVGLALGPHTFGVLPDDEASREFAEFGIVFLMFSIGLEFSLPQLYAMRRKVLGLGGAQVFITLALTMCLAKLAGVNWAAAFVIGAALTMSSTAIVSKILAERIDLNSRHGRLSIGVLLFQDIIVVPVLVLIPALGAANANIFDVLGLATLKAIGMLLFLFTVGKWLVNPLFNLVASQRSRELFVMNVLMVTLLVAFATKTAGLSYALGAFVAGMLISETKYRYQVESDIAPFRDILLGLFFISVGMLLNITEIVNNIGIIMLTLFGFILLKAIIVTAVVRFVKYEIGVAIRTGIILAQAGEFGFVILALGAEQKLIAGPTLQVVLAAALLSMVIAPFLIQYNGRIARRLARSYTRNSSQIIEEIDEGSKHLHNHVVICGYGRSGQYLGRFLKEENIPYVALDIDPSRVLEASAAGENVMFGDAARRVVLEAAGAGRAKALIISYADNRAAMKILHIAQESYPQLPVIVRTVDDANMEALREAGATEVVPEILEGSLMLASHALMLLGVPLNRVVKRIRIFREERYSMFKGYFRGISDAENEEIAKQEVRLHSVIITTGAYAIGRCLNDMQLDSFDVIIKNIRRPHANSAHMTNESLLAEGDVVVLLGQPAGLANAENALLMGRVANK</sequence>
<keyword evidence="10 11" id="KW-0472">Membrane</keyword>
<evidence type="ECO:0000256" key="5">
    <source>
        <dbReference type="ARBA" id="ARBA00022538"/>
    </source>
</evidence>
<keyword evidence="3" id="KW-0813">Transport</keyword>
<feature type="transmembrane region" description="Helical" evidence="11">
    <location>
        <begin position="112"/>
        <end position="134"/>
    </location>
</feature>
<feature type="transmembrane region" description="Helical" evidence="11">
    <location>
        <begin position="357"/>
        <end position="375"/>
    </location>
</feature>
<dbReference type="PANTHER" id="PTHR46157:SF4">
    <property type="entry name" value="K(+) EFFLUX ANTIPORTER 3, CHLOROPLASTIC"/>
    <property type="match status" value="1"/>
</dbReference>
<dbReference type="GO" id="GO:0006813">
    <property type="term" value="P:potassium ion transport"/>
    <property type="evidence" value="ECO:0007669"/>
    <property type="project" value="UniProtKB-KW"/>
</dbReference>
<evidence type="ECO:0000256" key="8">
    <source>
        <dbReference type="ARBA" id="ARBA00022989"/>
    </source>
</evidence>
<dbReference type="AlphaFoldDB" id="A0A4Y9VPE0"/>
<evidence type="ECO:0000256" key="9">
    <source>
        <dbReference type="ARBA" id="ARBA00023065"/>
    </source>
</evidence>
<dbReference type="OrthoDB" id="9781411at2"/>
<dbReference type="GO" id="GO:0015297">
    <property type="term" value="F:antiporter activity"/>
    <property type="evidence" value="ECO:0007669"/>
    <property type="project" value="UniProtKB-KW"/>
</dbReference>
<evidence type="ECO:0000256" key="2">
    <source>
        <dbReference type="ARBA" id="ARBA00005551"/>
    </source>
</evidence>
<dbReference type="InterPro" id="IPR004771">
    <property type="entry name" value="K/H_exchanger"/>
</dbReference>
<dbReference type="Gene3D" id="3.40.50.720">
    <property type="entry name" value="NAD(P)-binding Rossmann-like Domain"/>
    <property type="match status" value="1"/>
</dbReference>
<feature type="transmembrane region" description="Helical" evidence="11">
    <location>
        <begin position="328"/>
        <end position="345"/>
    </location>
</feature>
<keyword evidence="4" id="KW-0050">Antiport</keyword>
<comment type="similarity">
    <text evidence="2">Belongs to the monovalent cation:proton antiporter 2 (CPA2) transporter (TC 2.A.37) family.</text>
</comment>
<dbReference type="InterPro" id="IPR038770">
    <property type="entry name" value="Na+/solute_symporter_sf"/>
</dbReference>
<feature type="transmembrane region" description="Helical" evidence="11">
    <location>
        <begin position="6"/>
        <end position="22"/>
    </location>
</feature>
<accession>A0A4Y9VPE0</accession>
<dbReference type="EMBL" id="PQVH01000014">
    <property type="protein sequence ID" value="TFW70151.1"/>
    <property type="molecule type" value="Genomic_DNA"/>
</dbReference>
<dbReference type="InterPro" id="IPR036721">
    <property type="entry name" value="RCK_C_sf"/>
</dbReference>
<dbReference type="SUPFAM" id="SSF51735">
    <property type="entry name" value="NAD(P)-binding Rossmann-fold domains"/>
    <property type="match status" value="1"/>
</dbReference>
<feature type="transmembrane region" description="Helical" evidence="11">
    <location>
        <begin position="146"/>
        <end position="169"/>
    </location>
</feature>
<evidence type="ECO:0000313" key="15">
    <source>
        <dbReference type="Proteomes" id="UP000297706"/>
    </source>
</evidence>
<protein>
    <submittedName>
        <fullName evidence="14">Potassium transporter</fullName>
    </submittedName>
</protein>
<dbReference type="Pfam" id="PF00999">
    <property type="entry name" value="Na_H_Exchanger"/>
    <property type="match status" value="1"/>
</dbReference>
<evidence type="ECO:0000256" key="6">
    <source>
        <dbReference type="ARBA" id="ARBA00022692"/>
    </source>
</evidence>
<keyword evidence="15" id="KW-1185">Reference proteome</keyword>
<dbReference type="GO" id="GO:1902600">
    <property type="term" value="P:proton transmembrane transport"/>
    <property type="evidence" value="ECO:0007669"/>
    <property type="project" value="InterPro"/>
</dbReference>
<evidence type="ECO:0000259" key="12">
    <source>
        <dbReference type="PROSITE" id="PS51201"/>
    </source>
</evidence>
<feature type="transmembrane region" description="Helical" evidence="11">
    <location>
        <begin position="85"/>
        <end position="106"/>
    </location>
</feature>
<dbReference type="PROSITE" id="PS51202">
    <property type="entry name" value="RCK_C"/>
    <property type="match status" value="1"/>
</dbReference>
<dbReference type="RefSeq" id="WP_135278790.1">
    <property type="nucleotide sequence ID" value="NZ_PQVH01000014.1"/>
</dbReference>
<dbReference type="InterPro" id="IPR003148">
    <property type="entry name" value="RCK_N"/>
</dbReference>
<keyword evidence="6 11" id="KW-0812">Transmembrane</keyword>
<evidence type="ECO:0000259" key="13">
    <source>
        <dbReference type="PROSITE" id="PS51202"/>
    </source>
</evidence>
<dbReference type="InterPro" id="IPR006037">
    <property type="entry name" value="RCK_C"/>
</dbReference>
<feature type="transmembrane region" description="Helical" evidence="11">
    <location>
        <begin position="60"/>
        <end position="78"/>
    </location>
</feature>
<keyword evidence="9" id="KW-0406">Ion transport</keyword>
<evidence type="ECO:0000313" key="14">
    <source>
        <dbReference type="EMBL" id="TFW70151.1"/>
    </source>
</evidence>
<proteinExistence type="inferred from homology"/>
<feature type="transmembrane region" description="Helical" evidence="11">
    <location>
        <begin position="291"/>
        <end position="316"/>
    </location>
</feature>
<feature type="transmembrane region" description="Helical" evidence="11">
    <location>
        <begin position="216"/>
        <end position="232"/>
    </location>
</feature>
<evidence type="ECO:0000256" key="7">
    <source>
        <dbReference type="ARBA" id="ARBA00022958"/>
    </source>
</evidence>
<comment type="subcellular location">
    <subcellularLocation>
        <location evidence="1">Endomembrane system</location>
        <topology evidence="1">Multi-pass membrane protein</topology>
    </subcellularLocation>
</comment>
<dbReference type="Pfam" id="PF02254">
    <property type="entry name" value="TrkA_N"/>
    <property type="match status" value="1"/>
</dbReference>
<evidence type="ECO:0000256" key="3">
    <source>
        <dbReference type="ARBA" id="ARBA00022448"/>
    </source>
</evidence>
<keyword evidence="5" id="KW-0633">Potassium transport</keyword>
<dbReference type="GO" id="GO:0012505">
    <property type="term" value="C:endomembrane system"/>
    <property type="evidence" value="ECO:0007669"/>
    <property type="project" value="UniProtKB-SubCell"/>
</dbReference>
<evidence type="ECO:0000256" key="4">
    <source>
        <dbReference type="ARBA" id="ARBA00022449"/>
    </source>
</evidence>
<keyword evidence="8 11" id="KW-1133">Transmembrane helix</keyword>
<feature type="transmembrane region" description="Helical" evidence="11">
    <location>
        <begin position="29"/>
        <end position="48"/>
    </location>
</feature>
<dbReference type="InterPro" id="IPR036291">
    <property type="entry name" value="NAD(P)-bd_dom_sf"/>
</dbReference>
<organism evidence="14 15">
    <name type="scientific">Methylotenera oryzisoli</name>
    <dbReference type="NCBI Taxonomy" id="2080758"/>
    <lineage>
        <taxon>Bacteria</taxon>
        <taxon>Pseudomonadati</taxon>
        <taxon>Pseudomonadota</taxon>
        <taxon>Betaproteobacteria</taxon>
        <taxon>Nitrosomonadales</taxon>
        <taxon>Methylophilaceae</taxon>
        <taxon>Methylotenera</taxon>
    </lineage>
</organism>
<comment type="caution">
    <text evidence="14">The sequence shown here is derived from an EMBL/GenBank/DDBJ whole genome shotgun (WGS) entry which is preliminary data.</text>
</comment>
<reference evidence="14 15" key="1">
    <citation type="submission" date="2018-02" db="EMBL/GenBank/DDBJ databases">
        <title>A novel lanthanide dependent methylotroph, Methylotenera sp. La3113.</title>
        <authorList>
            <person name="Lv H."/>
            <person name="Tani A."/>
        </authorList>
    </citation>
    <scope>NUCLEOTIDE SEQUENCE [LARGE SCALE GENOMIC DNA]</scope>
    <source>
        <strain evidence="14 15">La3113</strain>
    </source>
</reference>
<dbReference type="Proteomes" id="UP000297706">
    <property type="component" value="Unassembled WGS sequence"/>
</dbReference>
<keyword evidence="7" id="KW-0630">Potassium</keyword>
<feature type="transmembrane region" description="Helical" evidence="11">
    <location>
        <begin position="269"/>
        <end position="285"/>
    </location>
</feature>
<dbReference type="GO" id="GO:0005886">
    <property type="term" value="C:plasma membrane"/>
    <property type="evidence" value="ECO:0007669"/>
    <property type="project" value="TreeGrafter"/>
</dbReference>
<name>A0A4Y9VPE0_9PROT</name>
<dbReference type="SUPFAM" id="SSF116726">
    <property type="entry name" value="TrkA C-terminal domain-like"/>
    <property type="match status" value="1"/>
</dbReference>
<feature type="transmembrane region" description="Helical" evidence="11">
    <location>
        <begin position="175"/>
        <end position="196"/>
    </location>
</feature>
<evidence type="ECO:0000256" key="10">
    <source>
        <dbReference type="ARBA" id="ARBA00023136"/>
    </source>
</evidence>
<evidence type="ECO:0000256" key="11">
    <source>
        <dbReference type="SAM" id="Phobius"/>
    </source>
</evidence>
<feature type="domain" description="RCK C-terminal" evidence="13">
    <location>
        <begin position="572"/>
        <end position="655"/>
    </location>
</feature>
<dbReference type="NCBIfam" id="TIGR00932">
    <property type="entry name" value="2a37"/>
    <property type="match status" value="1"/>
</dbReference>
<dbReference type="InterPro" id="IPR006153">
    <property type="entry name" value="Cation/H_exchanger_TM"/>
</dbReference>
<dbReference type="Pfam" id="PF02080">
    <property type="entry name" value="TrkA_C"/>
    <property type="match status" value="1"/>
</dbReference>
<gene>
    <name evidence="14" type="ORF">C3Y98_11875</name>
</gene>
<dbReference type="Gene3D" id="1.20.1530.20">
    <property type="match status" value="1"/>
</dbReference>
<dbReference type="GO" id="GO:0008324">
    <property type="term" value="F:monoatomic cation transmembrane transporter activity"/>
    <property type="evidence" value="ECO:0007669"/>
    <property type="project" value="InterPro"/>
</dbReference>
<dbReference type="PROSITE" id="PS51201">
    <property type="entry name" value="RCK_N"/>
    <property type="match status" value="1"/>
</dbReference>
<dbReference type="PANTHER" id="PTHR46157">
    <property type="entry name" value="K(+) EFFLUX ANTIPORTER 3, CHLOROPLASTIC"/>
    <property type="match status" value="1"/>
</dbReference>
<evidence type="ECO:0000256" key="1">
    <source>
        <dbReference type="ARBA" id="ARBA00004127"/>
    </source>
</evidence>